<evidence type="ECO:0000313" key="2">
    <source>
        <dbReference type="EMBL" id="KKN70108.1"/>
    </source>
</evidence>
<keyword evidence="1" id="KW-0812">Transmembrane</keyword>
<organism evidence="2">
    <name type="scientific">marine sediment metagenome</name>
    <dbReference type="NCBI Taxonomy" id="412755"/>
    <lineage>
        <taxon>unclassified sequences</taxon>
        <taxon>metagenomes</taxon>
        <taxon>ecological metagenomes</taxon>
    </lineage>
</organism>
<protein>
    <submittedName>
        <fullName evidence="2">Uncharacterized protein</fullName>
    </submittedName>
</protein>
<proteinExistence type="predicted"/>
<keyword evidence="1" id="KW-1133">Transmembrane helix</keyword>
<dbReference type="EMBL" id="LAZR01000411">
    <property type="protein sequence ID" value="KKN70108.1"/>
    <property type="molecule type" value="Genomic_DNA"/>
</dbReference>
<feature type="transmembrane region" description="Helical" evidence="1">
    <location>
        <begin position="12"/>
        <end position="31"/>
    </location>
</feature>
<dbReference type="AlphaFoldDB" id="A0A0F9VWI6"/>
<gene>
    <name evidence="2" type="ORF">LCGC14_0434330</name>
</gene>
<accession>A0A0F9VWI6</accession>
<reference evidence="2" key="1">
    <citation type="journal article" date="2015" name="Nature">
        <title>Complex archaea that bridge the gap between prokaryotes and eukaryotes.</title>
        <authorList>
            <person name="Spang A."/>
            <person name="Saw J.H."/>
            <person name="Jorgensen S.L."/>
            <person name="Zaremba-Niedzwiedzka K."/>
            <person name="Martijn J."/>
            <person name="Lind A.E."/>
            <person name="van Eijk R."/>
            <person name="Schleper C."/>
            <person name="Guy L."/>
            <person name="Ettema T.J."/>
        </authorList>
    </citation>
    <scope>NUCLEOTIDE SEQUENCE</scope>
</reference>
<comment type="caution">
    <text evidence="2">The sequence shown here is derived from an EMBL/GenBank/DDBJ whole genome shotgun (WGS) entry which is preliminary data.</text>
</comment>
<evidence type="ECO:0000256" key="1">
    <source>
        <dbReference type="SAM" id="Phobius"/>
    </source>
</evidence>
<keyword evidence="1" id="KW-0472">Membrane</keyword>
<name>A0A0F9VWI6_9ZZZZ</name>
<sequence>MAKNNTATKIKTIVSIVGLLALFATIVAGFVTNSEEIEDNYKELTDHEIRIRAVETAVIEQRKDVSHIKETLDRIETKLDK</sequence>